<feature type="compositionally biased region" description="Low complexity" evidence="2">
    <location>
        <begin position="329"/>
        <end position="346"/>
    </location>
</feature>
<dbReference type="PANTHER" id="PTHR47372">
    <property type="entry name" value="DAUER UP-REGULATED-RELATED"/>
    <property type="match status" value="1"/>
</dbReference>
<reference evidence="4 5" key="1">
    <citation type="submission" date="2016-05" db="EMBL/GenBank/DDBJ databases">
        <title>A degradative enzymes factory behind the ericoid mycorrhizal symbiosis.</title>
        <authorList>
            <consortium name="DOE Joint Genome Institute"/>
            <person name="Martino E."/>
            <person name="Morin E."/>
            <person name="Grelet G."/>
            <person name="Kuo A."/>
            <person name="Kohler A."/>
            <person name="Daghino S."/>
            <person name="Barry K."/>
            <person name="Choi C."/>
            <person name="Cichocki N."/>
            <person name="Clum A."/>
            <person name="Copeland A."/>
            <person name="Hainaut M."/>
            <person name="Haridas S."/>
            <person name="Labutti K."/>
            <person name="Lindquist E."/>
            <person name="Lipzen A."/>
            <person name="Khouja H.-R."/>
            <person name="Murat C."/>
            <person name="Ohm R."/>
            <person name="Olson A."/>
            <person name="Spatafora J."/>
            <person name="Veneault-Fourrey C."/>
            <person name="Henrissat B."/>
            <person name="Grigoriev I."/>
            <person name="Martin F."/>
            <person name="Perotto S."/>
        </authorList>
    </citation>
    <scope>NUCLEOTIDE SEQUENCE [LARGE SCALE GENOMIC DNA]</scope>
    <source>
        <strain evidence="4 5">UAMH 7357</strain>
    </source>
</reference>
<feature type="region of interest" description="Disordered" evidence="2">
    <location>
        <begin position="453"/>
        <end position="472"/>
    </location>
</feature>
<feature type="region of interest" description="Disordered" evidence="2">
    <location>
        <begin position="613"/>
        <end position="639"/>
    </location>
</feature>
<dbReference type="Proteomes" id="UP000235672">
    <property type="component" value="Unassembled WGS sequence"/>
</dbReference>
<dbReference type="PANTHER" id="PTHR47372:SF11">
    <property type="entry name" value="RE19971P"/>
    <property type="match status" value="1"/>
</dbReference>
<sequence length="639" mass="66776">MHFDPSLEEVLSLVHELIENYIDPLLGSSNPGSIQHAVPLATRVQDLRSLITAAPDLRLRNAAPEPQANCQQASQQIQQASQQASQQIQQASQQASQQIQQASQQASQSASQASQQAAQSASQAIQQFSNSASQSIAAASRSVSSAISSASSAISSAQSSAEQAISRASQSMMSAQASAQSAQLGASSAILQAGAAVAAATGSAAAAGSSFLAAAAKATQSAQISVAAISAAAASQVSQASQQVSASQTAAVTATQAALAIVGSIIASTLITILIYFLVIRHKRNARRLSREHQSSPKTTIFSDSKFPRSAQNATTVAASQSAYPGTRNGPMSGPPMSFSSSPNPGEDTVVEKRDSVVKTTVVPWNPSKPPKTPTLREWLKVQDSVSPFGPINLPTDTKDRGPLSGQLKSPLHSVDTKAPKSFGMISRIPVATQSPSFPSYIGNKTTITTIPKSPSTSPKHPDALPQHSIPGPSYREIKASVWTDDVPYQTPSPALYSLPKLKRLRGTPAPASINKGYEMTIPSPKAAVRTTAEWLAAREDDKVRDFQTSFSESSAYIGNANIGVGIEGGKPWKPSMGLPNNPRISSGLARLGQKIVRSSEVDMRGLNKFLAPGDRASQISKSDGGDRSQRTSAVGKAL</sequence>
<feature type="region of interest" description="Disordered" evidence="2">
    <location>
        <begin position="390"/>
        <end position="416"/>
    </location>
</feature>
<organism evidence="4 5">
    <name type="scientific">Hyaloscypha hepaticicola</name>
    <dbReference type="NCBI Taxonomy" id="2082293"/>
    <lineage>
        <taxon>Eukaryota</taxon>
        <taxon>Fungi</taxon>
        <taxon>Dikarya</taxon>
        <taxon>Ascomycota</taxon>
        <taxon>Pezizomycotina</taxon>
        <taxon>Leotiomycetes</taxon>
        <taxon>Helotiales</taxon>
        <taxon>Hyaloscyphaceae</taxon>
        <taxon>Hyaloscypha</taxon>
    </lineage>
</organism>
<keyword evidence="1" id="KW-0175">Coiled coil</keyword>
<accession>A0A2J6PWM7</accession>
<evidence type="ECO:0000313" key="5">
    <source>
        <dbReference type="Proteomes" id="UP000235672"/>
    </source>
</evidence>
<dbReference type="AlphaFoldDB" id="A0A2J6PWM7"/>
<keyword evidence="3" id="KW-0472">Membrane</keyword>
<keyword evidence="5" id="KW-1185">Reference proteome</keyword>
<dbReference type="OrthoDB" id="5241722at2759"/>
<feature type="transmembrane region" description="Helical" evidence="3">
    <location>
        <begin position="257"/>
        <end position="279"/>
    </location>
</feature>
<name>A0A2J6PWM7_9HELO</name>
<proteinExistence type="predicted"/>
<evidence type="ECO:0000256" key="2">
    <source>
        <dbReference type="SAM" id="MobiDB-lite"/>
    </source>
</evidence>
<feature type="compositionally biased region" description="Polar residues" evidence="2">
    <location>
        <begin position="310"/>
        <end position="324"/>
    </location>
</feature>
<gene>
    <name evidence="4" type="ORF">NA56DRAFT_691351</name>
</gene>
<keyword evidence="3" id="KW-1133">Transmembrane helix</keyword>
<dbReference type="EMBL" id="KZ613495">
    <property type="protein sequence ID" value="PMD18336.1"/>
    <property type="molecule type" value="Genomic_DNA"/>
</dbReference>
<feature type="region of interest" description="Disordered" evidence="2">
    <location>
        <begin position="288"/>
        <end position="349"/>
    </location>
</feature>
<evidence type="ECO:0000313" key="4">
    <source>
        <dbReference type="EMBL" id="PMD18336.1"/>
    </source>
</evidence>
<feature type="coiled-coil region" evidence="1">
    <location>
        <begin position="70"/>
        <end position="105"/>
    </location>
</feature>
<evidence type="ECO:0000256" key="3">
    <source>
        <dbReference type="SAM" id="Phobius"/>
    </source>
</evidence>
<evidence type="ECO:0000256" key="1">
    <source>
        <dbReference type="SAM" id="Coils"/>
    </source>
</evidence>
<protein>
    <submittedName>
        <fullName evidence="4">Uncharacterized protein</fullName>
    </submittedName>
</protein>
<keyword evidence="3" id="KW-0812">Transmembrane</keyword>